<keyword evidence="1" id="KW-0812">Transmembrane</keyword>
<comment type="caution">
    <text evidence="2">The sequence shown here is derived from an EMBL/GenBank/DDBJ whole genome shotgun (WGS) entry which is preliminary data.</text>
</comment>
<dbReference type="PATRIC" id="fig|1641875.4.peg.1179"/>
<dbReference type="RefSeq" id="WP_057789219.1">
    <property type="nucleotide sequence ID" value="NZ_LAXJ01000002.1"/>
</dbReference>
<dbReference type="Proteomes" id="UP000051295">
    <property type="component" value="Unassembled WGS sequence"/>
</dbReference>
<evidence type="ECO:0000256" key="1">
    <source>
        <dbReference type="SAM" id="Phobius"/>
    </source>
</evidence>
<evidence type="ECO:0000313" key="2">
    <source>
        <dbReference type="EMBL" id="KRS14252.1"/>
    </source>
</evidence>
<sequence length="352" mass="38815">MAGPVPGAQAVQAALRCPNCAGQCRYSPEAEGLACDSCGAVQRLETPDDHLARTEYGYDPDLPAEEPQSRPDLMEHGCEACGGRVIFTGPALSERCPYCDGPVVLADPDKGFDTMALIPFRVTLETAKARAQDWVRARIAAPSDLWAQVEDGHFSGLYAPFWTFDSKEALEYWAKYVTGSGKHRRTRSTSGSMKIHFDDLLVPASPHVTPLIRDGILHDFYPLRLRPYRAAYLAGFAAERHHQTVAEGLEANASDKRLLIRNRIKKHIDKRGVHDITYRTDTTGIHYRRILLPVWILHYAYDGTPKKIVVSGIDGRTFGERPLSRLKVMAYAAALSAVVIAFGLAWGAGGLL</sequence>
<keyword evidence="1" id="KW-0472">Membrane</keyword>
<dbReference type="EMBL" id="LAXJ01000002">
    <property type="protein sequence ID" value="KRS14252.1"/>
    <property type="molecule type" value="Genomic_DNA"/>
</dbReference>
<keyword evidence="3" id="KW-1185">Reference proteome</keyword>
<feature type="transmembrane region" description="Helical" evidence="1">
    <location>
        <begin position="328"/>
        <end position="349"/>
    </location>
</feature>
<dbReference type="STRING" id="1641875.XM53_00485"/>
<name>A0A0T5NZH2_9RHOB</name>
<reference evidence="2 3" key="1">
    <citation type="submission" date="2015-04" db="EMBL/GenBank/DDBJ databases">
        <title>The draft genome sequence of Roseovarius sp.R12b.</title>
        <authorList>
            <person name="Li G."/>
            <person name="Lai Q."/>
            <person name="Shao Z."/>
            <person name="Yan P."/>
        </authorList>
    </citation>
    <scope>NUCLEOTIDE SEQUENCE [LARGE SCALE GENOMIC DNA]</scope>
    <source>
        <strain evidence="2 3">R12B</strain>
    </source>
</reference>
<gene>
    <name evidence="2" type="ORF">XM53_00485</name>
</gene>
<organism evidence="2 3">
    <name type="scientific">Roseovarius atlanticus</name>
    <dbReference type="NCBI Taxonomy" id="1641875"/>
    <lineage>
        <taxon>Bacteria</taxon>
        <taxon>Pseudomonadati</taxon>
        <taxon>Pseudomonadota</taxon>
        <taxon>Alphaproteobacteria</taxon>
        <taxon>Rhodobacterales</taxon>
        <taxon>Roseobacteraceae</taxon>
        <taxon>Roseovarius</taxon>
    </lineage>
</organism>
<proteinExistence type="predicted"/>
<dbReference type="AlphaFoldDB" id="A0A0T5NZH2"/>
<evidence type="ECO:0000313" key="3">
    <source>
        <dbReference type="Proteomes" id="UP000051295"/>
    </source>
</evidence>
<evidence type="ECO:0008006" key="4">
    <source>
        <dbReference type="Google" id="ProtNLM"/>
    </source>
</evidence>
<dbReference type="OrthoDB" id="3182597at2"/>
<accession>A0A0T5NZH2</accession>
<keyword evidence="1" id="KW-1133">Transmembrane helix</keyword>
<protein>
    <recommendedName>
        <fullName evidence="4">Primosomal protein N' (Replication factor Y)-superfamily II helicase</fullName>
    </recommendedName>
</protein>